<dbReference type="CDD" id="cd07989">
    <property type="entry name" value="LPLAT_AGPAT-like"/>
    <property type="match status" value="1"/>
</dbReference>
<protein>
    <recommendedName>
        <fullName evidence="3">Phospholipid/glycerol acyltransferase domain-containing protein</fullName>
    </recommendedName>
</protein>
<dbReference type="GO" id="GO:0006654">
    <property type="term" value="P:phosphatidic acid biosynthetic process"/>
    <property type="evidence" value="ECO:0007669"/>
    <property type="project" value="TreeGrafter"/>
</dbReference>
<dbReference type="GO" id="GO:0005886">
    <property type="term" value="C:plasma membrane"/>
    <property type="evidence" value="ECO:0007669"/>
    <property type="project" value="TreeGrafter"/>
</dbReference>
<dbReference type="STRING" id="1801677.A2365_00845"/>
<keyword evidence="2" id="KW-0012">Acyltransferase</keyword>
<evidence type="ECO:0000256" key="2">
    <source>
        <dbReference type="ARBA" id="ARBA00023315"/>
    </source>
</evidence>
<name>A0A1G2EPE0_9BACT</name>
<comment type="caution">
    <text evidence="4">The sequence shown here is derived from an EMBL/GenBank/DDBJ whole genome shotgun (WGS) entry which is preliminary data.</text>
</comment>
<gene>
    <name evidence="4" type="ORF">A2365_00845</name>
</gene>
<dbReference type="GO" id="GO:0003841">
    <property type="term" value="F:1-acylglycerol-3-phosphate O-acyltransferase activity"/>
    <property type="evidence" value="ECO:0007669"/>
    <property type="project" value="TreeGrafter"/>
</dbReference>
<dbReference type="SMART" id="SM00563">
    <property type="entry name" value="PlsC"/>
    <property type="match status" value="1"/>
</dbReference>
<dbReference type="Pfam" id="PF01553">
    <property type="entry name" value="Acyltransferase"/>
    <property type="match status" value="1"/>
</dbReference>
<keyword evidence="1" id="KW-0808">Transferase</keyword>
<sequence length="249" mass="27996">MRFNLKRLFGIKDREGKIDKEVVPLAYRETGAVKIGYPVLRGLLGPLVKGIWIEEIEGLENIPKEGPAIIASNHQSYFDFLCFTAVCPRKVHYLAAEKFYKSNMWRPIMNLTGQIKVERESHDKTGVYEAVYSALNQGMLIGIFPEGTRSGDGEIQKPFTGVAKFALTANVPILPVGIIGTYDIMSRNNKRPNFRAKAKIKIGEPMYFTGYSNPTDNDYRLVTDTVMKRIADLAGKQYKFGGDYEIKTG</sequence>
<evidence type="ECO:0000313" key="5">
    <source>
        <dbReference type="Proteomes" id="UP000177740"/>
    </source>
</evidence>
<organism evidence="4 5">
    <name type="scientific">Candidatus Nealsonbacteria bacterium RIFOXYB1_FULL_40_15</name>
    <dbReference type="NCBI Taxonomy" id="1801677"/>
    <lineage>
        <taxon>Bacteria</taxon>
        <taxon>Candidatus Nealsoniibacteriota</taxon>
    </lineage>
</organism>
<feature type="domain" description="Phospholipid/glycerol acyltransferase" evidence="3">
    <location>
        <begin position="68"/>
        <end position="181"/>
    </location>
</feature>
<dbReference type="PANTHER" id="PTHR10434:SF55">
    <property type="entry name" value="POSSIBLE ACYLTRANSFERASE"/>
    <property type="match status" value="1"/>
</dbReference>
<accession>A0A1G2EPE0</accession>
<dbReference type="SUPFAM" id="SSF69593">
    <property type="entry name" value="Glycerol-3-phosphate (1)-acyltransferase"/>
    <property type="match status" value="1"/>
</dbReference>
<evidence type="ECO:0000259" key="3">
    <source>
        <dbReference type="SMART" id="SM00563"/>
    </source>
</evidence>
<proteinExistence type="predicted"/>
<dbReference type="EMBL" id="MHMM01000010">
    <property type="protein sequence ID" value="OGZ27200.1"/>
    <property type="molecule type" value="Genomic_DNA"/>
</dbReference>
<reference evidence="4 5" key="1">
    <citation type="journal article" date="2016" name="Nat. Commun.">
        <title>Thousands of microbial genomes shed light on interconnected biogeochemical processes in an aquifer system.</title>
        <authorList>
            <person name="Anantharaman K."/>
            <person name="Brown C.T."/>
            <person name="Hug L.A."/>
            <person name="Sharon I."/>
            <person name="Castelle C.J."/>
            <person name="Probst A.J."/>
            <person name="Thomas B.C."/>
            <person name="Singh A."/>
            <person name="Wilkins M.J."/>
            <person name="Karaoz U."/>
            <person name="Brodie E.L."/>
            <person name="Williams K.H."/>
            <person name="Hubbard S.S."/>
            <person name="Banfield J.F."/>
        </authorList>
    </citation>
    <scope>NUCLEOTIDE SEQUENCE [LARGE SCALE GENOMIC DNA]</scope>
</reference>
<dbReference type="PANTHER" id="PTHR10434">
    <property type="entry name" value="1-ACYL-SN-GLYCEROL-3-PHOSPHATE ACYLTRANSFERASE"/>
    <property type="match status" value="1"/>
</dbReference>
<dbReference type="AlphaFoldDB" id="A0A1G2EPE0"/>
<evidence type="ECO:0000256" key="1">
    <source>
        <dbReference type="ARBA" id="ARBA00022679"/>
    </source>
</evidence>
<dbReference type="Proteomes" id="UP000177740">
    <property type="component" value="Unassembled WGS sequence"/>
</dbReference>
<evidence type="ECO:0000313" key="4">
    <source>
        <dbReference type="EMBL" id="OGZ27200.1"/>
    </source>
</evidence>
<dbReference type="InterPro" id="IPR002123">
    <property type="entry name" value="Plipid/glycerol_acylTrfase"/>
</dbReference>